<evidence type="ECO:0000256" key="2">
    <source>
        <dbReference type="SAM" id="Phobius"/>
    </source>
</evidence>
<gene>
    <name evidence="4" type="ORF">H9757_00665</name>
</gene>
<feature type="region of interest" description="Disordered" evidence="1">
    <location>
        <begin position="149"/>
        <end position="171"/>
    </location>
</feature>
<proteinExistence type="predicted"/>
<dbReference type="Gene3D" id="2.60.40.680">
    <property type="match status" value="1"/>
</dbReference>
<keyword evidence="3" id="KW-0732">Signal</keyword>
<feature type="compositionally biased region" description="Acidic residues" evidence="1">
    <location>
        <begin position="419"/>
        <end position="489"/>
    </location>
</feature>
<dbReference type="AlphaFoldDB" id="A0A9D2NV71"/>
<feature type="region of interest" description="Disordered" evidence="1">
    <location>
        <begin position="395"/>
        <end position="512"/>
    </location>
</feature>
<keyword evidence="2" id="KW-1133">Transmembrane helix</keyword>
<protein>
    <submittedName>
        <fullName evidence="4">Cohesin domain-containing protein</fullName>
    </submittedName>
</protein>
<keyword evidence="2" id="KW-0812">Transmembrane</keyword>
<organism evidence="4 5">
    <name type="scientific">Candidatus Mediterraneibacter faecigallinarum</name>
    <dbReference type="NCBI Taxonomy" id="2838669"/>
    <lineage>
        <taxon>Bacteria</taxon>
        <taxon>Bacillati</taxon>
        <taxon>Bacillota</taxon>
        <taxon>Clostridia</taxon>
        <taxon>Lachnospirales</taxon>
        <taxon>Lachnospiraceae</taxon>
        <taxon>Mediterraneibacter</taxon>
    </lineage>
</organism>
<accession>A0A9D2NV71</accession>
<reference evidence="4" key="2">
    <citation type="submission" date="2021-04" db="EMBL/GenBank/DDBJ databases">
        <authorList>
            <person name="Gilroy R."/>
        </authorList>
    </citation>
    <scope>NUCLEOTIDE SEQUENCE</scope>
    <source>
        <strain evidence="4">ChiGjej1B1-1692</strain>
    </source>
</reference>
<comment type="caution">
    <text evidence="4">The sequence shown here is derived from an EMBL/GenBank/DDBJ whole genome shotgun (WGS) entry which is preliminary data.</text>
</comment>
<name>A0A9D2NV71_9FIRM</name>
<keyword evidence="2" id="KW-0472">Membrane</keyword>
<evidence type="ECO:0000256" key="1">
    <source>
        <dbReference type="SAM" id="MobiDB-lite"/>
    </source>
</evidence>
<feature type="signal peptide" evidence="3">
    <location>
        <begin position="1"/>
        <end position="27"/>
    </location>
</feature>
<dbReference type="InterPro" id="IPR008965">
    <property type="entry name" value="CBM2/CBM3_carb-bd_dom_sf"/>
</dbReference>
<dbReference type="EMBL" id="DWWK01000009">
    <property type="protein sequence ID" value="HJC37569.1"/>
    <property type="molecule type" value="Genomic_DNA"/>
</dbReference>
<evidence type="ECO:0000256" key="3">
    <source>
        <dbReference type="SAM" id="SignalP"/>
    </source>
</evidence>
<feature type="chain" id="PRO_5039390373" evidence="3">
    <location>
        <begin position="28"/>
        <end position="512"/>
    </location>
</feature>
<dbReference type="SUPFAM" id="SSF49384">
    <property type="entry name" value="Carbohydrate-binding domain"/>
    <property type="match status" value="1"/>
</dbReference>
<dbReference type="Proteomes" id="UP000823894">
    <property type="component" value="Unassembled WGS sequence"/>
</dbReference>
<feature type="compositionally biased region" description="Low complexity" evidence="1">
    <location>
        <begin position="149"/>
        <end position="161"/>
    </location>
</feature>
<dbReference type="GO" id="GO:0030246">
    <property type="term" value="F:carbohydrate binding"/>
    <property type="evidence" value="ECO:0007669"/>
    <property type="project" value="InterPro"/>
</dbReference>
<reference evidence="4" key="1">
    <citation type="journal article" date="2021" name="PeerJ">
        <title>Extensive microbial diversity within the chicken gut microbiome revealed by metagenomics and culture.</title>
        <authorList>
            <person name="Gilroy R."/>
            <person name="Ravi A."/>
            <person name="Getino M."/>
            <person name="Pursley I."/>
            <person name="Horton D.L."/>
            <person name="Alikhan N.F."/>
            <person name="Baker D."/>
            <person name="Gharbi K."/>
            <person name="Hall N."/>
            <person name="Watson M."/>
            <person name="Adriaenssens E.M."/>
            <person name="Foster-Nyarko E."/>
            <person name="Jarju S."/>
            <person name="Secka A."/>
            <person name="Antonio M."/>
            <person name="Oren A."/>
            <person name="Chaudhuri R.R."/>
            <person name="La Ragione R."/>
            <person name="Hildebrand F."/>
            <person name="Pallen M.J."/>
        </authorList>
    </citation>
    <scope>NUCLEOTIDE SEQUENCE</scope>
    <source>
        <strain evidence="4">ChiGjej1B1-1692</strain>
    </source>
</reference>
<feature type="compositionally biased region" description="Polar residues" evidence="1">
    <location>
        <begin position="162"/>
        <end position="171"/>
    </location>
</feature>
<evidence type="ECO:0000313" key="5">
    <source>
        <dbReference type="Proteomes" id="UP000823894"/>
    </source>
</evidence>
<feature type="transmembrane region" description="Helical" evidence="2">
    <location>
        <begin position="349"/>
        <end position="372"/>
    </location>
</feature>
<evidence type="ECO:0000313" key="4">
    <source>
        <dbReference type="EMBL" id="HJC37569.1"/>
    </source>
</evidence>
<dbReference type="CDD" id="cd08547">
    <property type="entry name" value="Type_II_cohesin"/>
    <property type="match status" value="1"/>
</dbReference>
<sequence length="512" mass="56886">MKLMKKLTAVLLSVFLAVPMFGIIANAAEGTLMFSDPETQVGETVSVDLVVRTQGEAIGDADITMSYDTTALEFISGEGVEADGSGGLTYFGSGTGSQSELRTTMQFRALTAGETTITVTGSTAYLYSDETLNLDEGSSAIQIAAADDGSTSLQTTDQTTQPAESTPGETTDITVEVNGTQYNFSEAFTNSDLPNGYTETTLTFNGAERKFGVNDAGVYVGYLVDSSGSGRFFLYNEEDATFAPYVELAVSDTTTIIPLDEADAVSLPSGYQQVELTILDQTFPIWSQSGEERFYVMYALNTRTGEKSLYQYDTEDGTYQMFEAPAQEAEQTADGSLLDRIGSFMGDHVLVVLIAVAAVFLLLLILMIVFAVKLVHRNQELDDLYDEYDIPFDDEEEDERPAVQKKSRSQFAVRSEKESPEDEIPEEEDEVLVDDSVEYYDEDDEYFDDDEYYDDEDDYYDEDDDEFDDEYDDEYDNDEIEDNFPDDTADIGKREKSSNKNNDNFEIDFIDL</sequence>